<protein>
    <recommendedName>
        <fullName evidence="1">G-patch domain-containing protein</fullName>
    </recommendedName>
</protein>
<evidence type="ECO:0000313" key="3">
    <source>
        <dbReference type="Proteomes" id="UP000826656"/>
    </source>
</evidence>
<organism evidence="2 3">
    <name type="scientific">Solanum tuberosum</name>
    <name type="common">Potato</name>
    <dbReference type="NCBI Taxonomy" id="4113"/>
    <lineage>
        <taxon>Eukaryota</taxon>
        <taxon>Viridiplantae</taxon>
        <taxon>Streptophyta</taxon>
        <taxon>Embryophyta</taxon>
        <taxon>Tracheophyta</taxon>
        <taxon>Spermatophyta</taxon>
        <taxon>Magnoliopsida</taxon>
        <taxon>eudicotyledons</taxon>
        <taxon>Gunneridae</taxon>
        <taxon>Pentapetalae</taxon>
        <taxon>asterids</taxon>
        <taxon>lamiids</taxon>
        <taxon>Solanales</taxon>
        <taxon>Solanaceae</taxon>
        <taxon>Solanoideae</taxon>
        <taxon>Solaneae</taxon>
        <taxon>Solanum</taxon>
    </lineage>
</organism>
<proteinExistence type="predicted"/>
<dbReference type="Proteomes" id="UP000826656">
    <property type="component" value="Unassembled WGS sequence"/>
</dbReference>
<keyword evidence="3" id="KW-1185">Reference proteome</keyword>
<dbReference type="PANTHER" id="PTHR32108">
    <property type="entry name" value="DNA-DIRECTED RNA POLYMERASE SUBUNIT ALPHA"/>
    <property type="match status" value="1"/>
</dbReference>
<dbReference type="PANTHER" id="PTHR32108:SF9">
    <property type="entry name" value="REVERSE TRANSCRIPTASE RNASE H-LIKE DOMAIN-CONTAINING PROTEIN"/>
    <property type="match status" value="1"/>
</dbReference>
<evidence type="ECO:0000259" key="1">
    <source>
        <dbReference type="PROSITE" id="PS50174"/>
    </source>
</evidence>
<sequence>MAQNIQVPLKKVVTQEVAEEFLKKIKVPDYSVVEQLKKTSAQISLFSLLVHCEEHRRVLNKILNEAHVSNETTVNQLEKIAKRIFESNTITFTDDESPTEGAGHNKALLLIVKCEGYYVKSVMIDGGSRDTIGEIKLSMTIGSVGFMIVFQVIDMDTSYNFLLGSPWFHMARVVPSTLHQVVKFEYDHQKIIVYGEDDLPLYRDPSIPYIESFEVVSIDFFNEGDLIIQLCLSSSTSTIATTILKYGYQPGKGLGLCSQGIVDHITLLGNHETSGLGYKQSKINGDKSKKHKRTDWALPQLITHISHSFINPQGPEMEASFTHKYIEEVIKDLSQLFCEVNMVQVGERTSHADVQFLGSGVELNN</sequence>
<name>A0ABQ7TU00_SOLTU</name>
<comment type="caution">
    <text evidence="2">The sequence shown here is derived from an EMBL/GenBank/DDBJ whole genome shotgun (WGS) entry which is preliminary data.</text>
</comment>
<reference evidence="2 3" key="1">
    <citation type="journal article" date="2021" name="bioRxiv">
        <title>Chromosome-scale and haplotype-resolved genome assembly of a tetraploid potato cultivar.</title>
        <authorList>
            <person name="Sun H."/>
            <person name="Jiao W.-B."/>
            <person name="Krause K."/>
            <person name="Campoy J.A."/>
            <person name="Goel M."/>
            <person name="Folz-Donahue K."/>
            <person name="Kukat C."/>
            <person name="Huettel B."/>
            <person name="Schneeberger K."/>
        </authorList>
    </citation>
    <scope>NUCLEOTIDE SEQUENCE [LARGE SCALE GENOMIC DNA]</scope>
    <source>
        <strain evidence="2">SolTubOtavaFocal</strain>
        <tissue evidence="2">Leaves</tissue>
    </source>
</reference>
<feature type="domain" description="G-patch" evidence="1">
    <location>
        <begin position="235"/>
        <end position="281"/>
    </location>
</feature>
<dbReference type="InterPro" id="IPR000467">
    <property type="entry name" value="G_patch_dom"/>
</dbReference>
<evidence type="ECO:0000313" key="2">
    <source>
        <dbReference type="EMBL" id="KAH0737648.1"/>
    </source>
</evidence>
<dbReference type="Pfam" id="PF01585">
    <property type="entry name" value="G-patch"/>
    <property type="match status" value="1"/>
</dbReference>
<gene>
    <name evidence="2" type="ORF">KY290_036353</name>
</gene>
<dbReference type="EMBL" id="JAIVGD010000028">
    <property type="protein sequence ID" value="KAH0737648.1"/>
    <property type="molecule type" value="Genomic_DNA"/>
</dbReference>
<dbReference type="SMART" id="SM00443">
    <property type="entry name" value="G_patch"/>
    <property type="match status" value="1"/>
</dbReference>
<dbReference type="PROSITE" id="PS50174">
    <property type="entry name" value="G_PATCH"/>
    <property type="match status" value="1"/>
</dbReference>
<accession>A0ABQ7TU00</accession>